<keyword evidence="2 3" id="KW-0479">Metal-binding</keyword>
<dbReference type="EMBL" id="BMEL01000002">
    <property type="protein sequence ID" value="GGF19667.1"/>
    <property type="molecule type" value="Genomic_DNA"/>
</dbReference>
<dbReference type="InterPro" id="IPR007837">
    <property type="entry name" value="DinB"/>
</dbReference>
<reference evidence="4" key="1">
    <citation type="journal article" date="2014" name="Int. J. Syst. Evol. Microbiol.">
        <title>Complete genome sequence of Corynebacterium casei LMG S-19264T (=DSM 44701T), isolated from a smear-ripened cheese.</title>
        <authorList>
            <consortium name="US DOE Joint Genome Institute (JGI-PGF)"/>
            <person name="Walter F."/>
            <person name="Albersmeier A."/>
            <person name="Kalinowski J."/>
            <person name="Ruckert C."/>
        </authorList>
    </citation>
    <scope>NUCLEOTIDE SEQUENCE</scope>
    <source>
        <strain evidence="4">CGMCC 1.12153</strain>
    </source>
</reference>
<reference evidence="4" key="2">
    <citation type="submission" date="2020-09" db="EMBL/GenBank/DDBJ databases">
        <authorList>
            <person name="Sun Q."/>
            <person name="Zhou Y."/>
        </authorList>
    </citation>
    <scope>NUCLEOTIDE SEQUENCE</scope>
    <source>
        <strain evidence="4">CGMCC 1.12153</strain>
    </source>
</reference>
<dbReference type="Pfam" id="PF05163">
    <property type="entry name" value="DinB"/>
    <property type="match status" value="1"/>
</dbReference>
<feature type="binding site" evidence="3">
    <location>
        <position position="129"/>
    </location>
    <ligand>
        <name>a divalent metal cation</name>
        <dbReference type="ChEBI" id="CHEBI:60240"/>
    </ligand>
</feature>
<keyword evidence="5" id="KW-1185">Reference proteome</keyword>
<evidence type="ECO:0000313" key="5">
    <source>
        <dbReference type="Proteomes" id="UP000660110"/>
    </source>
</evidence>
<evidence type="ECO:0000256" key="1">
    <source>
        <dbReference type="ARBA" id="ARBA00008635"/>
    </source>
</evidence>
<feature type="binding site" evidence="3">
    <location>
        <position position="47"/>
    </location>
    <ligand>
        <name>a divalent metal cation</name>
        <dbReference type="ChEBI" id="CHEBI:60240"/>
    </ligand>
</feature>
<comment type="caution">
    <text evidence="4">The sequence shown here is derived from an EMBL/GenBank/DDBJ whole genome shotgun (WGS) entry which is preliminary data.</text>
</comment>
<proteinExistence type="inferred from homology"/>
<evidence type="ECO:0008006" key="6">
    <source>
        <dbReference type="Google" id="ProtNLM"/>
    </source>
</evidence>
<dbReference type="GO" id="GO:0046872">
    <property type="term" value="F:metal ion binding"/>
    <property type="evidence" value="ECO:0007669"/>
    <property type="project" value="UniProtKB-KW"/>
</dbReference>
<organism evidence="4 5">
    <name type="scientific">Halobacillus andaensis</name>
    <dbReference type="NCBI Taxonomy" id="1176239"/>
    <lineage>
        <taxon>Bacteria</taxon>
        <taxon>Bacillati</taxon>
        <taxon>Bacillota</taxon>
        <taxon>Bacilli</taxon>
        <taxon>Bacillales</taxon>
        <taxon>Bacillaceae</taxon>
        <taxon>Halobacillus</taxon>
    </lineage>
</organism>
<dbReference type="Gene3D" id="1.20.120.450">
    <property type="entry name" value="dinb family like domain"/>
    <property type="match status" value="1"/>
</dbReference>
<feature type="binding site" evidence="3">
    <location>
        <position position="125"/>
    </location>
    <ligand>
        <name>a divalent metal cation</name>
        <dbReference type="ChEBI" id="CHEBI:60240"/>
    </ligand>
</feature>
<dbReference type="RefSeq" id="WP_188377155.1">
    <property type="nucleotide sequence ID" value="NZ_BMEL01000002.1"/>
</dbReference>
<accession>A0A917B594</accession>
<evidence type="ECO:0000256" key="2">
    <source>
        <dbReference type="ARBA" id="ARBA00022723"/>
    </source>
</evidence>
<sequence length="152" mass="17731">MSKSARFIDYFLSHREVTKDLVAKIEENQYTFKPTPSSMETEKLVQHILQTTYMFARLAHQQEPDQLIQGDENVSLEKQADLYTEKTLQLISSLSEEDFEKQIDVTRIFGQELTVAELLNVAIDHEIHHKGNLFVYVREMGHTDLPLYVKMN</sequence>
<name>A0A917B594_HALAA</name>
<protein>
    <recommendedName>
        <fullName evidence="6">DinB family protein</fullName>
    </recommendedName>
</protein>
<dbReference type="SUPFAM" id="SSF109854">
    <property type="entry name" value="DinB/YfiT-like putative metalloenzymes"/>
    <property type="match status" value="1"/>
</dbReference>
<dbReference type="Proteomes" id="UP000660110">
    <property type="component" value="Unassembled WGS sequence"/>
</dbReference>
<evidence type="ECO:0000313" key="4">
    <source>
        <dbReference type="EMBL" id="GGF19667.1"/>
    </source>
</evidence>
<evidence type="ECO:0000256" key="3">
    <source>
        <dbReference type="PIRSR" id="PIRSR607837-1"/>
    </source>
</evidence>
<dbReference type="InterPro" id="IPR034660">
    <property type="entry name" value="DinB/YfiT-like"/>
</dbReference>
<dbReference type="AlphaFoldDB" id="A0A917B594"/>
<gene>
    <name evidence="4" type="primary">yjoA</name>
    <name evidence="4" type="ORF">GCM10010954_18020</name>
</gene>
<comment type="similarity">
    <text evidence="1">Belongs to the DinB family.</text>
</comment>